<dbReference type="SMART" id="SM01118">
    <property type="entry name" value="CYTH"/>
    <property type="match status" value="1"/>
</dbReference>
<dbReference type="PIRSF" id="PIRSF012526">
    <property type="entry name" value="CYTH_UCP012526"/>
    <property type="match status" value="1"/>
</dbReference>
<sequence length="192" mass="22190">MTQEIEIEFKNMVTQEEFQSLCKAFSIQSFTKQVNHYFETPHFSLKKAGSALRIRHKNGAYTLTLKQPAETGLLETHQTLTEQEAHLMMETAQIITGPVAKELHELQIPVSTLAYMGSLTTERAEIPFKGGTLVFDHSFYYNHDDYELEYEVQDEPTGKAAFLHLLNQYHIPVRHTKNKVQRFFLAKQNNAR</sequence>
<name>A0AA91VCB0_9BACI</name>
<dbReference type="InterPro" id="IPR033469">
    <property type="entry name" value="CYTH-like_dom_sf"/>
</dbReference>
<evidence type="ECO:0000313" key="3">
    <source>
        <dbReference type="Proteomes" id="UP000221020"/>
    </source>
</evidence>
<gene>
    <name evidence="2" type="ORF">CON65_14135</name>
</gene>
<dbReference type="Proteomes" id="UP000221020">
    <property type="component" value="Unassembled WGS sequence"/>
</dbReference>
<reference evidence="2 3" key="1">
    <citation type="submission" date="2017-09" db="EMBL/GenBank/DDBJ databases">
        <title>Large-scale bioinformatics analysis of Bacillus genomes uncovers conserved roles of natural products in bacterial physiology.</title>
        <authorList>
            <consortium name="Agbiome Team Llc"/>
            <person name="Bleich R.M."/>
            <person name="Grubbs K.J."/>
            <person name="Santa Maria K.C."/>
            <person name="Allen S.E."/>
            <person name="Farag S."/>
            <person name="Shank E.A."/>
            <person name="Bowers A."/>
        </authorList>
    </citation>
    <scope>NUCLEOTIDE SEQUENCE [LARGE SCALE GENOMIC DNA]</scope>
    <source>
        <strain evidence="2 3">AFS092012</strain>
    </source>
</reference>
<dbReference type="SUPFAM" id="SSF55154">
    <property type="entry name" value="CYTH-like phosphatases"/>
    <property type="match status" value="1"/>
</dbReference>
<organism evidence="2 3">
    <name type="scientific">Bacillus pseudomycoides</name>
    <dbReference type="NCBI Taxonomy" id="64104"/>
    <lineage>
        <taxon>Bacteria</taxon>
        <taxon>Bacillati</taxon>
        <taxon>Bacillota</taxon>
        <taxon>Bacilli</taxon>
        <taxon>Bacillales</taxon>
        <taxon>Bacillaceae</taxon>
        <taxon>Bacillus</taxon>
        <taxon>Bacillus cereus group</taxon>
    </lineage>
</organism>
<dbReference type="AlphaFoldDB" id="A0AA91VCB0"/>
<dbReference type="RefSeq" id="WP_097898183.1">
    <property type="nucleotide sequence ID" value="NZ_NVOR01000046.1"/>
</dbReference>
<dbReference type="CDD" id="cd07762">
    <property type="entry name" value="CYTH-like_Pase_1"/>
    <property type="match status" value="1"/>
</dbReference>
<evidence type="ECO:0000313" key="2">
    <source>
        <dbReference type="EMBL" id="PED82023.1"/>
    </source>
</evidence>
<evidence type="ECO:0000259" key="1">
    <source>
        <dbReference type="PROSITE" id="PS51707"/>
    </source>
</evidence>
<dbReference type="Gene3D" id="2.40.320.10">
    <property type="entry name" value="Hypothetical Protein Pfu-838710-001"/>
    <property type="match status" value="1"/>
</dbReference>
<accession>A0AA91VCB0</accession>
<proteinExistence type="predicted"/>
<dbReference type="Pfam" id="PF01928">
    <property type="entry name" value="CYTH"/>
    <property type="match status" value="1"/>
</dbReference>
<dbReference type="EMBL" id="NVOR01000046">
    <property type="protein sequence ID" value="PED82023.1"/>
    <property type="molecule type" value="Genomic_DNA"/>
</dbReference>
<protein>
    <submittedName>
        <fullName evidence="2">CYTH domain-containing protein</fullName>
    </submittedName>
</protein>
<dbReference type="InterPro" id="IPR009195">
    <property type="entry name" value="Uncharacterised_YjbK"/>
</dbReference>
<comment type="caution">
    <text evidence="2">The sequence shown here is derived from an EMBL/GenBank/DDBJ whole genome shotgun (WGS) entry which is preliminary data.</text>
</comment>
<feature type="domain" description="CYTH" evidence="1">
    <location>
        <begin position="4"/>
        <end position="190"/>
    </location>
</feature>
<dbReference type="PROSITE" id="PS51707">
    <property type="entry name" value="CYTH"/>
    <property type="match status" value="1"/>
</dbReference>
<dbReference type="InterPro" id="IPR023577">
    <property type="entry name" value="CYTH_domain"/>
</dbReference>